<protein>
    <submittedName>
        <fullName evidence="1">Uncharacterized protein</fullName>
    </submittedName>
</protein>
<dbReference type="AlphaFoldDB" id="A0A8K0C8R5"/>
<organism evidence="1 2">
    <name type="scientific">Ignelater luminosus</name>
    <name type="common">Cucubano</name>
    <name type="synonym">Pyrophorus luminosus</name>
    <dbReference type="NCBI Taxonomy" id="2038154"/>
    <lineage>
        <taxon>Eukaryota</taxon>
        <taxon>Metazoa</taxon>
        <taxon>Ecdysozoa</taxon>
        <taxon>Arthropoda</taxon>
        <taxon>Hexapoda</taxon>
        <taxon>Insecta</taxon>
        <taxon>Pterygota</taxon>
        <taxon>Neoptera</taxon>
        <taxon>Endopterygota</taxon>
        <taxon>Coleoptera</taxon>
        <taxon>Polyphaga</taxon>
        <taxon>Elateriformia</taxon>
        <taxon>Elateroidea</taxon>
        <taxon>Elateridae</taxon>
        <taxon>Agrypninae</taxon>
        <taxon>Pyrophorini</taxon>
        <taxon>Ignelater</taxon>
    </lineage>
</organism>
<accession>A0A8K0C8R5</accession>
<keyword evidence="2" id="KW-1185">Reference proteome</keyword>
<proteinExistence type="predicted"/>
<evidence type="ECO:0000313" key="2">
    <source>
        <dbReference type="Proteomes" id="UP000801492"/>
    </source>
</evidence>
<sequence>MVCIYVRKTKKIDKQKTKEALTEIFQNKLSLREAKEKYKKCGLKRSRLGYLVNRAKEYSIDTVVFKAEFTHRQVISDNLENMLASDLLNCSNMFYGLSSKSIRKLAYEFAKRNTLRMSSSWDKNKEAGKD</sequence>
<dbReference type="EMBL" id="VTPC01090900">
    <property type="protein sequence ID" value="KAF2880841.1"/>
    <property type="molecule type" value="Genomic_DNA"/>
</dbReference>
<evidence type="ECO:0000313" key="1">
    <source>
        <dbReference type="EMBL" id="KAF2880841.1"/>
    </source>
</evidence>
<name>A0A8K0C8R5_IGNLU</name>
<gene>
    <name evidence="1" type="ORF">ILUMI_25330</name>
</gene>
<dbReference type="OrthoDB" id="7555301at2759"/>
<comment type="caution">
    <text evidence="1">The sequence shown here is derived from an EMBL/GenBank/DDBJ whole genome shotgun (WGS) entry which is preliminary data.</text>
</comment>
<reference evidence="1" key="1">
    <citation type="submission" date="2019-08" db="EMBL/GenBank/DDBJ databases">
        <title>The genome of the North American firefly Photinus pyralis.</title>
        <authorList>
            <consortium name="Photinus pyralis genome working group"/>
            <person name="Fallon T.R."/>
            <person name="Sander Lower S.E."/>
            <person name="Weng J.-K."/>
        </authorList>
    </citation>
    <scope>NUCLEOTIDE SEQUENCE</scope>
    <source>
        <strain evidence="1">TRF0915ILg1</strain>
        <tissue evidence="1">Whole body</tissue>
    </source>
</reference>
<dbReference type="Proteomes" id="UP000801492">
    <property type="component" value="Unassembled WGS sequence"/>
</dbReference>